<evidence type="ECO:0000313" key="2">
    <source>
        <dbReference type="Proteomes" id="UP000823674"/>
    </source>
</evidence>
<sequence>MMQGCSNKYPDLQSKSAYIARLLTKIGQASMNQALMREGDKSTQGFTFQTCSKNLIPCIPRPKTSRVELN</sequence>
<protein>
    <submittedName>
        <fullName evidence="1">Uncharacterized protein</fullName>
    </submittedName>
</protein>
<proteinExistence type="predicted"/>
<dbReference type="Proteomes" id="UP000823674">
    <property type="component" value="Chromosome A05"/>
</dbReference>
<dbReference type="EMBL" id="JADBGQ010000005">
    <property type="protein sequence ID" value="KAG5397775.1"/>
    <property type="molecule type" value="Genomic_DNA"/>
</dbReference>
<accession>A0ABQ7MH54</accession>
<organism evidence="1 2">
    <name type="scientific">Brassica rapa subsp. trilocularis</name>
    <dbReference type="NCBI Taxonomy" id="1813537"/>
    <lineage>
        <taxon>Eukaryota</taxon>
        <taxon>Viridiplantae</taxon>
        <taxon>Streptophyta</taxon>
        <taxon>Embryophyta</taxon>
        <taxon>Tracheophyta</taxon>
        <taxon>Spermatophyta</taxon>
        <taxon>Magnoliopsida</taxon>
        <taxon>eudicotyledons</taxon>
        <taxon>Gunneridae</taxon>
        <taxon>Pentapetalae</taxon>
        <taxon>rosids</taxon>
        <taxon>malvids</taxon>
        <taxon>Brassicales</taxon>
        <taxon>Brassicaceae</taxon>
        <taxon>Brassiceae</taxon>
        <taxon>Brassica</taxon>
    </lineage>
</organism>
<evidence type="ECO:0000313" key="1">
    <source>
        <dbReference type="EMBL" id="KAG5397775.1"/>
    </source>
</evidence>
<gene>
    <name evidence="1" type="primary">A05g506470.1_BraROA</name>
    <name evidence="1" type="ORF">IGI04_019589</name>
</gene>
<name>A0ABQ7MH54_BRACM</name>
<reference evidence="1 2" key="1">
    <citation type="submission" date="2021-03" db="EMBL/GenBank/DDBJ databases">
        <authorList>
            <person name="King G.J."/>
            <person name="Bancroft I."/>
            <person name="Baten A."/>
            <person name="Bloomfield J."/>
            <person name="Borpatragohain P."/>
            <person name="He Z."/>
            <person name="Irish N."/>
            <person name="Irwin J."/>
            <person name="Liu K."/>
            <person name="Mauleon R.P."/>
            <person name="Moore J."/>
            <person name="Morris R."/>
            <person name="Ostergaard L."/>
            <person name="Wang B."/>
            <person name="Wells R."/>
        </authorList>
    </citation>
    <scope>NUCLEOTIDE SEQUENCE [LARGE SCALE GENOMIC DNA]</scope>
    <source>
        <strain evidence="1">R-o-18</strain>
        <tissue evidence="1">Leaf</tissue>
    </source>
</reference>
<comment type="caution">
    <text evidence="1">The sequence shown here is derived from an EMBL/GenBank/DDBJ whole genome shotgun (WGS) entry which is preliminary data.</text>
</comment>
<keyword evidence="2" id="KW-1185">Reference proteome</keyword>